<dbReference type="InterPro" id="IPR024822">
    <property type="entry name" value="Coilin"/>
</dbReference>
<evidence type="ECO:0000259" key="2">
    <source>
        <dbReference type="Pfam" id="PF15862"/>
    </source>
</evidence>
<feature type="compositionally biased region" description="Basic residues" evidence="1">
    <location>
        <begin position="162"/>
        <end position="180"/>
    </location>
</feature>
<organism evidence="4 5">
    <name type="scientific">Lactuca virosa</name>
    <dbReference type="NCBI Taxonomy" id="75947"/>
    <lineage>
        <taxon>Eukaryota</taxon>
        <taxon>Viridiplantae</taxon>
        <taxon>Streptophyta</taxon>
        <taxon>Embryophyta</taxon>
        <taxon>Tracheophyta</taxon>
        <taxon>Spermatophyta</taxon>
        <taxon>Magnoliopsida</taxon>
        <taxon>eudicotyledons</taxon>
        <taxon>Gunneridae</taxon>
        <taxon>Pentapetalae</taxon>
        <taxon>asterids</taxon>
        <taxon>campanulids</taxon>
        <taxon>Asterales</taxon>
        <taxon>Asteraceae</taxon>
        <taxon>Cichorioideae</taxon>
        <taxon>Cichorieae</taxon>
        <taxon>Lactucinae</taxon>
        <taxon>Lactuca</taxon>
    </lineage>
</organism>
<feature type="region of interest" description="Disordered" evidence="1">
    <location>
        <begin position="134"/>
        <end position="194"/>
    </location>
</feature>
<proteinExistence type="predicted"/>
<dbReference type="PANTHER" id="PTHR15197:SF4">
    <property type="entry name" value="COILIN"/>
    <property type="match status" value="1"/>
</dbReference>
<dbReference type="Pfam" id="PF23086">
    <property type="entry name" value="Tudor_Coilin"/>
    <property type="match status" value="1"/>
</dbReference>
<protein>
    <recommendedName>
        <fullName evidence="6">Coilin</fullName>
    </recommendedName>
</protein>
<feature type="compositionally biased region" description="Basic and acidic residues" evidence="1">
    <location>
        <begin position="322"/>
        <end position="359"/>
    </location>
</feature>
<sequence>METQSIRLRLVFEDRSVLSETQRSYGMNQSWLLIEPQQHPKISDVCNHLLHIFNLRRSCPNGILLYMEDFVLPPSESTRILKDKEIICVKRKEMALAEAIEGANAGNLLDYPEVNRKEPVNNGMLLLANEEFDKETGGYQSESEDAEDEKLEDEPSPIQTASKKRKASKTSRSSKKKKHRSVMDGVEDEVVTEDNNINNDKFYPMKVIKPSKEKGSVETILVKRKKKHRVVSGDEGEVRDEICNIDDDKIITKKKIKPNEEANMGDDETSDKKVKSSRRTKRNEEHLEDNVQGIEEASASPDGDKKGPSRSARRKKAKRQWKRELTKISQKPDSDTHLEGTNDHPKGHEKNLIEEEKRKCNGNTDTQLVACVVKPGHIRFEPLDEDEDGREIEVADVAFEWNGISSKKKGQKWGLEKYSASRKDESEKTSKEESSPMLNVDAVVDLNDFENLPLCTSPKEGDVIAYRLVELSSSWTPELSSYRVGKISHFDSNNIVLNPVSEYPILFDKMDEEGPDNYSLYKEDGSLEIDFTGLVDVKVVNGVGQSQTPTQGDGVNLISKDPSPVCEAVVRNKEGNGNNNNKTWSEVMEALNKKKSQLLLEVEANEETKKKDSEWNRWSYRALRGSALGPTMALLRSNNNI</sequence>
<dbReference type="GO" id="GO:0030620">
    <property type="term" value="F:U2 snRNA binding"/>
    <property type="evidence" value="ECO:0007669"/>
    <property type="project" value="TreeGrafter"/>
</dbReference>
<feature type="compositionally biased region" description="Basic and acidic residues" evidence="1">
    <location>
        <begin position="419"/>
        <end position="434"/>
    </location>
</feature>
<reference evidence="4 5" key="1">
    <citation type="submission" date="2022-01" db="EMBL/GenBank/DDBJ databases">
        <authorList>
            <person name="Xiong W."/>
            <person name="Schranz E."/>
        </authorList>
    </citation>
    <scope>NUCLEOTIDE SEQUENCE [LARGE SCALE GENOMIC DNA]</scope>
</reference>
<accession>A0AAU9N571</accession>
<dbReference type="GO" id="GO:0015030">
    <property type="term" value="C:Cajal body"/>
    <property type="evidence" value="ECO:0007669"/>
    <property type="project" value="TreeGrafter"/>
</dbReference>
<dbReference type="PANTHER" id="PTHR15197">
    <property type="entry name" value="COILIN P80"/>
    <property type="match status" value="1"/>
</dbReference>
<dbReference type="InterPro" id="IPR056398">
    <property type="entry name" value="Tudor_Coilin"/>
</dbReference>
<evidence type="ECO:0000256" key="1">
    <source>
        <dbReference type="SAM" id="MobiDB-lite"/>
    </source>
</evidence>
<evidence type="ECO:0000313" key="4">
    <source>
        <dbReference type="EMBL" id="CAH1433927.1"/>
    </source>
</evidence>
<dbReference type="Pfam" id="PF15862">
    <property type="entry name" value="Coilin_N"/>
    <property type="match status" value="1"/>
</dbReference>
<keyword evidence="5" id="KW-1185">Reference proteome</keyword>
<comment type="caution">
    <text evidence="4">The sequence shown here is derived from an EMBL/GenBank/DDBJ whole genome shotgun (WGS) entry which is preliminary data.</text>
</comment>
<gene>
    <name evidence="4" type="ORF">LVIROSA_LOCUS20486</name>
</gene>
<dbReference type="AlphaFoldDB" id="A0AAU9N571"/>
<dbReference type="Proteomes" id="UP001157418">
    <property type="component" value="Unassembled WGS sequence"/>
</dbReference>
<feature type="domain" description="Coilin N-terminal" evidence="2">
    <location>
        <begin position="6"/>
        <end position="197"/>
    </location>
</feature>
<feature type="domain" description="Coilin tudor" evidence="3">
    <location>
        <begin position="447"/>
        <end position="541"/>
    </location>
</feature>
<dbReference type="GO" id="GO:0000387">
    <property type="term" value="P:spliceosomal snRNP assembly"/>
    <property type="evidence" value="ECO:0007669"/>
    <property type="project" value="TreeGrafter"/>
</dbReference>
<dbReference type="InterPro" id="IPR031722">
    <property type="entry name" value="Coilin_N"/>
</dbReference>
<feature type="compositionally biased region" description="Basic and acidic residues" evidence="1">
    <location>
        <begin position="239"/>
        <end position="251"/>
    </location>
</feature>
<feature type="region of interest" description="Disordered" evidence="1">
    <location>
        <begin position="224"/>
        <end position="360"/>
    </location>
</feature>
<feature type="compositionally biased region" description="Acidic residues" evidence="1">
    <location>
        <begin position="142"/>
        <end position="155"/>
    </location>
</feature>
<evidence type="ECO:0008006" key="6">
    <source>
        <dbReference type="Google" id="ProtNLM"/>
    </source>
</evidence>
<dbReference type="EMBL" id="CAKMRJ010003334">
    <property type="protein sequence ID" value="CAH1433927.1"/>
    <property type="molecule type" value="Genomic_DNA"/>
</dbReference>
<dbReference type="GO" id="GO:0030619">
    <property type="term" value="F:U1 snRNA binding"/>
    <property type="evidence" value="ECO:0007669"/>
    <property type="project" value="TreeGrafter"/>
</dbReference>
<evidence type="ECO:0000259" key="3">
    <source>
        <dbReference type="Pfam" id="PF23086"/>
    </source>
</evidence>
<evidence type="ECO:0000313" key="5">
    <source>
        <dbReference type="Proteomes" id="UP001157418"/>
    </source>
</evidence>
<name>A0AAU9N571_9ASTR</name>
<feature type="compositionally biased region" description="Basic residues" evidence="1">
    <location>
        <begin position="311"/>
        <end position="321"/>
    </location>
</feature>
<feature type="region of interest" description="Disordered" evidence="1">
    <location>
        <begin position="415"/>
        <end position="435"/>
    </location>
</feature>